<sequence length="359" mass="40144">MLRLLGLLNQKIEPTSIVSYNHLGNNDGMNLSAPRTFGQKEISKVMLSATWFLAMYVPYVGDSKRAMDEYTLEIFMGGKSIIVMHNTCEDSLLAAAIILDLVPLLNSAPNLAQSRRREGKFHSFHLVATILGYLTKAPRKANMPRLIFTYKVIVLVIMIASLDLLVGEGVRRCLTNWTCPRIYDTVGCLVSRVYENRHAPISKPKCHKSKFAPAFRSYYARLRGVPPSTSRAKSSIKSLLPRLSFKFRNTTSEIEKAAILSVGASSAGVQEKSIVSRISSLTKIFIPKVWRTSFLPVTSFLNTQIRNLSHGGSMVNPIMSTGNNKRRRVLDDKDDRRNRFFGFCDLVGCLGLSCLDFVV</sequence>
<comment type="caution">
    <text evidence="12">The sequence shown here is derived from an EMBL/GenBank/DDBJ whole genome shotgun (WGS) entry which is preliminary data.</text>
</comment>
<dbReference type="InterPro" id="IPR036291">
    <property type="entry name" value="NAD(P)-bd_dom_sf"/>
</dbReference>
<keyword evidence="13" id="KW-1185">Reference proteome</keyword>
<dbReference type="PANTHER" id="PTHR11510">
    <property type="entry name" value="MYO-INOSITOL-1 PHOSPHATE SYNTHASE"/>
    <property type="match status" value="1"/>
</dbReference>
<comment type="similarity">
    <text evidence="4">Belongs to the myo-inositol 1-phosphate synthase family.</text>
</comment>
<keyword evidence="9" id="KW-0413">Isomerase</keyword>
<dbReference type="Pfam" id="PF01658">
    <property type="entry name" value="Inos-1-P_synth"/>
    <property type="match status" value="1"/>
</dbReference>
<evidence type="ECO:0000256" key="5">
    <source>
        <dbReference type="ARBA" id="ARBA00012125"/>
    </source>
</evidence>
<dbReference type="SUPFAM" id="SSF51735">
    <property type="entry name" value="NAD(P)-binding Rossmann-fold domains"/>
    <property type="match status" value="1"/>
</dbReference>
<evidence type="ECO:0000256" key="2">
    <source>
        <dbReference type="ARBA" id="ARBA00001911"/>
    </source>
</evidence>
<evidence type="ECO:0000256" key="3">
    <source>
        <dbReference type="ARBA" id="ARBA00005117"/>
    </source>
</evidence>
<keyword evidence="10" id="KW-1208">Phospholipid metabolism</keyword>
<comment type="pathway">
    <text evidence="3">Polyol metabolism; myo-inositol biosynthesis; myo-inositol from D-glucose 6-phosphate: step 1/2.</text>
</comment>
<dbReference type="GO" id="GO:0004512">
    <property type="term" value="F:inositol-3-phosphate synthase activity"/>
    <property type="evidence" value="ECO:0007669"/>
    <property type="project" value="UniProtKB-EC"/>
</dbReference>
<dbReference type="AlphaFoldDB" id="A0A835H7H6"/>
<dbReference type="SUPFAM" id="SSF55347">
    <property type="entry name" value="Glyceraldehyde-3-phosphate dehydrogenase-like, C-terminal domain"/>
    <property type="match status" value="1"/>
</dbReference>
<keyword evidence="7" id="KW-0398">Inositol biosynthesis</keyword>
<evidence type="ECO:0000256" key="6">
    <source>
        <dbReference type="ARBA" id="ARBA00022516"/>
    </source>
</evidence>
<gene>
    <name evidence="12" type="ORF">IFM89_028896</name>
</gene>
<comment type="catalytic activity">
    <reaction evidence="1">
        <text>D-glucose 6-phosphate = 1D-myo-inositol 3-phosphate</text>
        <dbReference type="Rhea" id="RHEA:10716"/>
        <dbReference type="ChEBI" id="CHEBI:58401"/>
        <dbReference type="ChEBI" id="CHEBI:61548"/>
        <dbReference type="EC" id="5.5.1.4"/>
    </reaction>
</comment>
<keyword evidence="8" id="KW-0443">Lipid metabolism</keyword>
<evidence type="ECO:0000313" key="12">
    <source>
        <dbReference type="EMBL" id="KAF9594239.1"/>
    </source>
</evidence>
<comment type="cofactor">
    <cofactor evidence="2">
        <name>NAD(+)</name>
        <dbReference type="ChEBI" id="CHEBI:57540"/>
    </cofactor>
</comment>
<dbReference type="GO" id="GO:0006021">
    <property type="term" value="P:inositol biosynthetic process"/>
    <property type="evidence" value="ECO:0007669"/>
    <property type="project" value="UniProtKB-UniPathway"/>
</dbReference>
<dbReference type="InterPro" id="IPR002587">
    <property type="entry name" value="Myo-inos-1-P_Synthase"/>
</dbReference>
<dbReference type="UniPathway" id="UPA00823">
    <property type="reaction ID" value="UER00787"/>
</dbReference>
<protein>
    <recommendedName>
        <fullName evidence="5">inositol-3-phosphate synthase</fullName>
        <ecNumber evidence="5">5.5.1.4</ecNumber>
    </recommendedName>
</protein>
<dbReference type="Gene3D" id="3.30.360.10">
    <property type="entry name" value="Dihydrodipicolinate Reductase, domain 2"/>
    <property type="match status" value="1"/>
</dbReference>
<evidence type="ECO:0000256" key="7">
    <source>
        <dbReference type="ARBA" id="ARBA00022550"/>
    </source>
</evidence>
<accession>A0A835H7H6</accession>
<organism evidence="12 13">
    <name type="scientific">Coptis chinensis</name>
    <dbReference type="NCBI Taxonomy" id="261450"/>
    <lineage>
        <taxon>Eukaryota</taxon>
        <taxon>Viridiplantae</taxon>
        <taxon>Streptophyta</taxon>
        <taxon>Embryophyta</taxon>
        <taxon>Tracheophyta</taxon>
        <taxon>Spermatophyta</taxon>
        <taxon>Magnoliopsida</taxon>
        <taxon>Ranunculales</taxon>
        <taxon>Ranunculaceae</taxon>
        <taxon>Coptidoideae</taxon>
        <taxon>Coptis</taxon>
    </lineage>
</organism>
<evidence type="ECO:0000256" key="8">
    <source>
        <dbReference type="ARBA" id="ARBA00023209"/>
    </source>
</evidence>
<evidence type="ECO:0000259" key="11">
    <source>
        <dbReference type="Pfam" id="PF01658"/>
    </source>
</evidence>
<dbReference type="InterPro" id="IPR013021">
    <property type="entry name" value="Myo-inos-1-P_Synthase_GAPDH"/>
</dbReference>
<keyword evidence="8" id="KW-0594">Phospholipid biosynthesis</keyword>
<proteinExistence type="inferred from homology"/>
<dbReference type="EMBL" id="JADFTS010000008">
    <property type="protein sequence ID" value="KAF9594239.1"/>
    <property type="molecule type" value="Genomic_DNA"/>
</dbReference>
<keyword evidence="6" id="KW-0444">Lipid biosynthesis</keyword>
<evidence type="ECO:0000256" key="10">
    <source>
        <dbReference type="ARBA" id="ARBA00023264"/>
    </source>
</evidence>
<dbReference type="Proteomes" id="UP000631114">
    <property type="component" value="Unassembled WGS sequence"/>
</dbReference>
<name>A0A835H7H6_9MAGN</name>
<evidence type="ECO:0000256" key="9">
    <source>
        <dbReference type="ARBA" id="ARBA00023235"/>
    </source>
</evidence>
<evidence type="ECO:0000256" key="4">
    <source>
        <dbReference type="ARBA" id="ARBA00010813"/>
    </source>
</evidence>
<feature type="domain" description="Myo-inositol-1-phosphate synthase GAPDH-like" evidence="11">
    <location>
        <begin position="9"/>
        <end position="91"/>
    </location>
</feature>
<dbReference type="OrthoDB" id="2887at2759"/>
<dbReference type="EC" id="5.5.1.4" evidence="5"/>
<reference evidence="12 13" key="1">
    <citation type="submission" date="2020-10" db="EMBL/GenBank/DDBJ databases">
        <title>The Coptis chinensis genome and diversification of protoberbering-type alkaloids.</title>
        <authorList>
            <person name="Wang B."/>
            <person name="Shu S."/>
            <person name="Song C."/>
            <person name="Liu Y."/>
        </authorList>
    </citation>
    <scope>NUCLEOTIDE SEQUENCE [LARGE SCALE GENOMIC DNA]</scope>
    <source>
        <strain evidence="12">HL-2020</strain>
        <tissue evidence="12">Leaf</tissue>
    </source>
</reference>
<evidence type="ECO:0000313" key="13">
    <source>
        <dbReference type="Proteomes" id="UP000631114"/>
    </source>
</evidence>
<evidence type="ECO:0000256" key="1">
    <source>
        <dbReference type="ARBA" id="ARBA00000113"/>
    </source>
</evidence>
<dbReference type="GO" id="GO:0008654">
    <property type="term" value="P:phospholipid biosynthetic process"/>
    <property type="evidence" value="ECO:0007669"/>
    <property type="project" value="UniProtKB-KW"/>
</dbReference>